<name>A0A923K4I1_9PSED</name>
<keyword evidence="3" id="KW-1185">Reference proteome</keyword>
<reference evidence="2" key="3">
    <citation type="submission" date="2021-06" db="EMBL/GenBank/DDBJ databases">
        <title>Updating the genus Pseudomonas: Description of 43 new species and partition of the Pseudomonas putida group.</title>
        <authorList>
            <person name="Girard L."/>
            <person name="Lood C."/>
            <person name="Vandamme P."/>
            <person name="Rokni-Zadeh H."/>
            <person name="Van Noort V."/>
            <person name="Hofte M."/>
            <person name="Lavigne R."/>
            <person name="De Mot R."/>
        </authorList>
    </citation>
    <scope>NUCLEOTIDE SEQUENCE</scope>
    <source>
        <strain evidence="2">RW4S2</strain>
    </source>
</reference>
<dbReference type="AlphaFoldDB" id="A0A923K4I1"/>
<gene>
    <name evidence="2" type="ORF">HU738_018800</name>
    <name evidence="1" type="ORF">HU738_13935</name>
</gene>
<dbReference type="RefSeq" id="WP_186603060.1">
    <property type="nucleotide sequence ID" value="NZ_JABWRP020000015.1"/>
</dbReference>
<reference evidence="1" key="2">
    <citation type="submission" date="2020-07" db="EMBL/GenBank/DDBJ databases">
        <authorList>
            <person name="Lood C."/>
            <person name="Girard L."/>
        </authorList>
    </citation>
    <scope>NUCLEOTIDE SEQUENCE</scope>
    <source>
        <strain evidence="1">RW4S2</strain>
    </source>
</reference>
<proteinExistence type="predicted"/>
<accession>A0A923K4I1</accession>
<sequence>MSDIEILSVSPDGRYQVQATPWEAGNSHWVFPPQIMDLRNGHVVFGFKDPLWSADLSNWTSPTQVELTLRKYPGHRAPRGLKVIIECALGTAEYGDGMHIELARLESTLERMLDLLG</sequence>
<comment type="caution">
    <text evidence="1">The sequence shown here is derived from an EMBL/GenBank/DDBJ whole genome shotgun (WGS) entry which is preliminary data.</text>
</comment>
<dbReference type="Proteomes" id="UP000628137">
    <property type="component" value="Unassembled WGS sequence"/>
</dbReference>
<dbReference type="EMBL" id="JABWRP010000010">
    <property type="protein sequence ID" value="MBC3471659.1"/>
    <property type="molecule type" value="Genomic_DNA"/>
</dbReference>
<evidence type="ECO:0000313" key="3">
    <source>
        <dbReference type="Proteomes" id="UP000628137"/>
    </source>
</evidence>
<protein>
    <submittedName>
        <fullName evidence="1">Uncharacterized protein</fullName>
    </submittedName>
</protein>
<organism evidence="1">
    <name type="scientific">Pseudomonas vlassakiae</name>
    <dbReference type="NCBI Taxonomy" id="485888"/>
    <lineage>
        <taxon>Bacteria</taxon>
        <taxon>Pseudomonadati</taxon>
        <taxon>Pseudomonadota</taxon>
        <taxon>Gammaproteobacteria</taxon>
        <taxon>Pseudomonadales</taxon>
        <taxon>Pseudomonadaceae</taxon>
        <taxon>Pseudomonas</taxon>
    </lineage>
</organism>
<evidence type="ECO:0000313" key="2">
    <source>
        <dbReference type="EMBL" id="MBV4543095.1"/>
    </source>
</evidence>
<evidence type="ECO:0000313" key="1">
    <source>
        <dbReference type="EMBL" id="MBC3471659.1"/>
    </source>
</evidence>
<dbReference type="EMBL" id="JABWRP020000015">
    <property type="protein sequence ID" value="MBV4543095.1"/>
    <property type="molecule type" value="Genomic_DNA"/>
</dbReference>
<reference evidence="1 3" key="1">
    <citation type="journal article" date="2020" name="Microorganisms">
        <title>Reliable Identification of Environmental Pseudomonas Isolates Using the rpoD Gene.</title>
        <authorList>
            <consortium name="The Broad Institute Genome Sequencing Platform"/>
            <person name="Girard L."/>
            <person name="Lood C."/>
            <person name="Rokni-Zadeh H."/>
            <person name="van Noort V."/>
            <person name="Lavigne R."/>
            <person name="De Mot R."/>
        </authorList>
    </citation>
    <scope>NUCLEOTIDE SEQUENCE</scope>
    <source>
        <strain evidence="1 3">RW4S2</strain>
    </source>
</reference>